<dbReference type="Pfam" id="PF03462">
    <property type="entry name" value="PCRF"/>
    <property type="match status" value="1"/>
</dbReference>
<gene>
    <name evidence="4" type="ORF">A3A94_01585</name>
</gene>
<dbReference type="GO" id="GO:0003747">
    <property type="term" value="F:translation release factor activity"/>
    <property type="evidence" value="ECO:0007669"/>
    <property type="project" value="InterPro"/>
</dbReference>
<proteinExistence type="inferred from homology"/>
<comment type="similarity">
    <text evidence="1">Belongs to the prokaryotic/mitochondrial release factor family.</text>
</comment>
<dbReference type="SUPFAM" id="SSF75620">
    <property type="entry name" value="Release factor"/>
    <property type="match status" value="1"/>
</dbReference>
<evidence type="ECO:0000256" key="1">
    <source>
        <dbReference type="ARBA" id="ARBA00010835"/>
    </source>
</evidence>
<evidence type="ECO:0000256" key="2">
    <source>
        <dbReference type="ARBA" id="ARBA00022481"/>
    </source>
</evidence>
<evidence type="ECO:0000313" key="5">
    <source>
        <dbReference type="Proteomes" id="UP000178787"/>
    </source>
</evidence>
<dbReference type="InterPro" id="IPR045853">
    <property type="entry name" value="Pep_chain_release_fac_I_sf"/>
</dbReference>
<accession>A0A1G2FNI1</accession>
<dbReference type="Pfam" id="PF00472">
    <property type="entry name" value="RF-1"/>
    <property type="match status" value="1"/>
</dbReference>
<dbReference type="PROSITE" id="PS00745">
    <property type="entry name" value="RF_PROK_I"/>
    <property type="match status" value="1"/>
</dbReference>
<comment type="caution">
    <text evidence="4">The sequence shown here is derived from an EMBL/GenBank/DDBJ whole genome shotgun (WGS) entry which is preliminary data.</text>
</comment>
<protein>
    <recommendedName>
        <fullName evidence="3">Prokaryotic-type class I peptide chain release factors domain-containing protein</fullName>
    </recommendedName>
</protein>
<evidence type="ECO:0000259" key="3">
    <source>
        <dbReference type="PROSITE" id="PS00745"/>
    </source>
</evidence>
<dbReference type="Proteomes" id="UP000178787">
    <property type="component" value="Unassembled WGS sequence"/>
</dbReference>
<dbReference type="PANTHER" id="PTHR43116">
    <property type="entry name" value="PEPTIDE CHAIN RELEASE FACTOR 2"/>
    <property type="match status" value="1"/>
</dbReference>
<organism evidence="4 5">
    <name type="scientific">Candidatus Portnoybacteria bacterium RIFCSPLOWO2_01_FULL_43_11</name>
    <dbReference type="NCBI Taxonomy" id="1802000"/>
    <lineage>
        <taxon>Bacteria</taxon>
        <taxon>Candidatus Portnoyibacteriota</taxon>
    </lineage>
</organism>
<dbReference type="EMBL" id="MHNE01000002">
    <property type="protein sequence ID" value="OGZ39158.1"/>
    <property type="molecule type" value="Genomic_DNA"/>
</dbReference>
<keyword evidence="2" id="KW-0488">Methylation</keyword>
<feature type="domain" description="Prokaryotic-type class I peptide chain release factors" evidence="3">
    <location>
        <begin position="192"/>
        <end position="208"/>
    </location>
</feature>
<dbReference type="Gene3D" id="3.30.70.1660">
    <property type="match status" value="1"/>
</dbReference>
<name>A0A1G2FNI1_9BACT</name>
<dbReference type="SMART" id="SM00937">
    <property type="entry name" value="PCRF"/>
    <property type="match status" value="1"/>
</dbReference>
<dbReference type="AlphaFoldDB" id="A0A1G2FNI1"/>
<dbReference type="Gene3D" id="3.30.160.20">
    <property type="match status" value="1"/>
</dbReference>
<dbReference type="PANTHER" id="PTHR43116:SF3">
    <property type="entry name" value="CLASS I PEPTIDE CHAIN RELEASE FACTOR"/>
    <property type="match status" value="1"/>
</dbReference>
<evidence type="ECO:0000313" key="4">
    <source>
        <dbReference type="EMBL" id="OGZ39158.1"/>
    </source>
</evidence>
<sequence length="311" mass="35257">MRLLLKINENKGILNRQEKCLFSFDRKYVKLRRMTEFFKKTGGGLDNQYDGKNAILSIYAGAGGTDAQDWAEMLLRMYLKYVKNKNWLAQVLQIRSGKEAGIKSATMEIKAPSAYPAPFGDKKVFAQSAIPKRCGAYGTLKGESGVHRLVRISPFNSAKLRHTSFALVEVLPEIEEAEAKIRPEDLRIDTYRSSGPGGQYVNVTETAVRLTHLPTGLVAACQSERLQGENKKKALKLLYTKLHKYLSLQKEEERERLRGEHPSPEWGSQIRSYVLHPYKMVKDHRTGVKVSDPDKVLDGNLDKFIKSNDRI</sequence>
<dbReference type="GO" id="GO:0005737">
    <property type="term" value="C:cytoplasm"/>
    <property type="evidence" value="ECO:0007669"/>
    <property type="project" value="UniProtKB-ARBA"/>
</dbReference>
<reference evidence="4 5" key="1">
    <citation type="journal article" date="2016" name="Nat. Commun.">
        <title>Thousands of microbial genomes shed light on interconnected biogeochemical processes in an aquifer system.</title>
        <authorList>
            <person name="Anantharaman K."/>
            <person name="Brown C.T."/>
            <person name="Hug L.A."/>
            <person name="Sharon I."/>
            <person name="Castelle C.J."/>
            <person name="Probst A.J."/>
            <person name="Thomas B.C."/>
            <person name="Singh A."/>
            <person name="Wilkins M.J."/>
            <person name="Karaoz U."/>
            <person name="Brodie E.L."/>
            <person name="Williams K.H."/>
            <person name="Hubbard S.S."/>
            <person name="Banfield J.F."/>
        </authorList>
    </citation>
    <scope>NUCLEOTIDE SEQUENCE [LARGE SCALE GENOMIC DNA]</scope>
</reference>
<dbReference type="STRING" id="1802000.A3A94_01585"/>
<dbReference type="InterPro" id="IPR005139">
    <property type="entry name" value="PCRF"/>
</dbReference>
<dbReference type="InterPro" id="IPR000352">
    <property type="entry name" value="Pep_chain_release_fac_I"/>
</dbReference>